<proteinExistence type="predicted"/>
<dbReference type="AlphaFoldDB" id="A0A8S1HVA4"/>
<dbReference type="OrthoDB" id="5785141at2759"/>
<dbReference type="Proteomes" id="UP000835052">
    <property type="component" value="Unassembled WGS sequence"/>
</dbReference>
<protein>
    <submittedName>
        <fullName evidence="1">Uncharacterized protein</fullName>
    </submittedName>
</protein>
<gene>
    <name evidence="1" type="ORF">CAUJ_LOCUS14811</name>
</gene>
<name>A0A8S1HVA4_9PELO</name>
<reference evidence="1" key="1">
    <citation type="submission" date="2020-10" db="EMBL/GenBank/DDBJ databases">
        <authorList>
            <person name="Kikuchi T."/>
        </authorList>
    </citation>
    <scope>NUCLEOTIDE SEQUENCE</scope>
    <source>
        <strain evidence="1">NKZ352</strain>
    </source>
</reference>
<evidence type="ECO:0000313" key="2">
    <source>
        <dbReference type="Proteomes" id="UP000835052"/>
    </source>
</evidence>
<evidence type="ECO:0000313" key="1">
    <source>
        <dbReference type="EMBL" id="CAD6198906.1"/>
    </source>
</evidence>
<comment type="caution">
    <text evidence="1">The sequence shown here is derived from an EMBL/GenBank/DDBJ whole genome shotgun (WGS) entry which is preliminary data.</text>
</comment>
<organism evidence="1 2">
    <name type="scientific">Caenorhabditis auriculariae</name>
    <dbReference type="NCBI Taxonomy" id="2777116"/>
    <lineage>
        <taxon>Eukaryota</taxon>
        <taxon>Metazoa</taxon>
        <taxon>Ecdysozoa</taxon>
        <taxon>Nematoda</taxon>
        <taxon>Chromadorea</taxon>
        <taxon>Rhabditida</taxon>
        <taxon>Rhabditina</taxon>
        <taxon>Rhabditomorpha</taxon>
        <taxon>Rhabditoidea</taxon>
        <taxon>Rhabditidae</taxon>
        <taxon>Peloderinae</taxon>
        <taxon>Caenorhabditis</taxon>
    </lineage>
</organism>
<accession>A0A8S1HVA4</accession>
<keyword evidence="2" id="KW-1185">Reference proteome</keyword>
<sequence>MFQVKQKANDSNWASSPYRGFHSHNPTSTFNEIVSLAFDDVTSNFNHAKHARYDEMYTPYLGTFRQKPMYTSIAPSLCINKSNRVCDYEYVPHKSYNPRQGEWLVERDRHYRVPTKRHPIQPRASSEPPLPPTYRRRYEVPTDTLRHQNQMLYWNGRALGLEYAKPFLQRPDYSLEEARRYQRIFWSPEFINLLPSCRHATHLMLSAY</sequence>
<dbReference type="EMBL" id="CAJGYM010000143">
    <property type="protein sequence ID" value="CAD6198906.1"/>
    <property type="molecule type" value="Genomic_DNA"/>
</dbReference>